<sequence length="1692" mass="191506">MADPLSISASIAGLVALTDLIFRAGTKYAKGYKGAQREVESLMREVRGLSVVLHNLELVAFDLEEAEPPDQNPHQEKPSLQPHHLHDCRQLLRRMENGLSLTDSSLKSKSGLEKIQARLKWPFTSTDSKEMIAEIQRYKQIIDTALAADSLAKLNVCLSQQTEIKNKLDGVQQTVEKILDIQVKIALDGKKDKILKDFGKMNPRQEYETNRKLRHGLTGLWLTQGDEFNDWYSTPRARLWCSGIPGGGKSVLAAAIIEECLQRNGKDPDKAVAYFFCTYKQPLSQDPRSILSSLCMQLALQNEEAFEILQEAHHELYDGYVNTQPAPERLAEVLQRISSCFTRVYLIVDGIDECGDHTEEITATLAQIAATQKDDAINMALLSRNEVVIRHITDKDFKHIEIEARTEDVQLYVASELSQRIISRKLRLKDPALKDLIMTKLIEGAKGMFRWVACQLDHMCELPTDKARQQALTKLPSTLFGTYDRILMRVEEYSDEVKRLARKALLLLASSSSIPFRVLCESISLDEEADDLEDDDIVSEEDVLRWCSSLVRTREALVRGTNMTIVEFAHFTVLEYFDALNIRTLGAQYSKLSHYALPPDKGHVFRAYTLLRFLTMDGLDGKLRARSLAQTILDIVAERRAHETHREAACAWIIWIQKGMAIGGQVYQLAQKLLLRKTPLFCLWAVEFLVQLRSDQIKDLRQPLNVAELIPLAINTVLRPDFTPLHMAAAFGILEICQELLESGASPDVCSNFGIPLHYAVGGWAIFLELGHTTPLNVLPALHLSPTQRLEIIKLLISSGAKPKDEIETPFFTTTLLSFAMERQEPFLVVKIAALLVRAHVDIRIFDVLQFQKFYKTTFVIHDLHSPSNLPKDLQKLVEALVDEGELNGPRYMLHHLTVDTISKIGKVTNEKPELSHPESEATAEEVQAHILSLINLNDKRGLEVFLATEHARFIKSPGLDPKRPDYTALHLAVSMRSLDLIEPLLAFGLDPRATTCDKLTPIHLCDERNTWKALLALLRYAGSSIDTDRCGETIWHRAAEKGAIEIIEILLSRAEAEVALKMVSDEGETPIGAATSEVFHILMAYCETNGYLDKEEFHKYLASSELLLRILGDADNNYLLESFRKHESFSKTPGGLRMLATCFQKAMEEEILYHCDKLFTLGCPTEFDLEMGPNVTPFGLAIWKAQEDTVKWFWTKNTPVSTVFKHPTGNYNCTAVELALERPKFNHMLPQLIDRYLEEGGDFSHMHFSLLRIPIICSNHEGLLILFQALCGKTFGPEERRFDLRKKPGSRFVRYVTRGNTLGAIVNQRDFQGPTPLHFAVLKNNLEAAKALLDHGAEIDALDENLDTPLIWAVSHGLRDMARLLIERGARYDEPTLYDGELILLACRKHHWKLVTFLLEIGEQTTHTTDSGRNLLNLMTSANSTSENPDIELFHRFLDDGVDLYETDDHGVSAFHNMFLESCPIYLRAFLDRCPKLDLEKLEGWSNGYLDTVTLVSTTKNFRYVKRVLTKSEIHQICDLGSPGSHSLLCRAVCWNLPEAIRNIISFGVDNLEHRCEDHGTPVEAAISHRHFEIVKCLVRNGASVPFELSKAQNHVISTRNPDFMIRQWLFIGRHTERKRLPNDAANDDSELKAWSGIWVAQVALPFHLRKRDTQSTLEYAKQRQYLTGKEEMQLPIVNYLVAHNSPKDSA</sequence>
<keyword evidence="2" id="KW-0040">ANK repeat</keyword>
<dbReference type="Pfam" id="PF24883">
    <property type="entry name" value="NPHP3_N"/>
    <property type="match status" value="1"/>
</dbReference>
<dbReference type="InterPro" id="IPR056884">
    <property type="entry name" value="NPHP3-like_N"/>
</dbReference>
<evidence type="ECO:0000313" key="4">
    <source>
        <dbReference type="EMBL" id="RBR24355.1"/>
    </source>
</evidence>
<dbReference type="Proteomes" id="UP000253153">
    <property type="component" value="Unassembled WGS sequence"/>
</dbReference>
<dbReference type="SUPFAM" id="SSF48403">
    <property type="entry name" value="Ankyrin repeat"/>
    <property type="match status" value="2"/>
</dbReference>
<gene>
    <name evidence="4" type="ORF">FIESC28_02845</name>
</gene>
<feature type="domain" description="Nephrocystin 3-like N-terminal" evidence="3">
    <location>
        <begin position="218"/>
        <end position="384"/>
    </location>
</feature>
<keyword evidence="1" id="KW-0677">Repeat</keyword>
<proteinExistence type="predicted"/>
<dbReference type="PANTHER" id="PTHR10039">
    <property type="entry name" value="AMELOGENIN"/>
    <property type="match status" value="1"/>
</dbReference>
<feature type="repeat" description="ANK" evidence="2">
    <location>
        <begin position="1346"/>
        <end position="1378"/>
    </location>
</feature>
<dbReference type="InterPro" id="IPR027417">
    <property type="entry name" value="P-loop_NTPase"/>
</dbReference>
<evidence type="ECO:0000256" key="2">
    <source>
        <dbReference type="PROSITE-ProRule" id="PRU00023"/>
    </source>
</evidence>
<feature type="repeat" description="ANK" evidence="2">
    <location>
        <begin position="1313"/>
        <end position="1345"/>
    </location>
</feature>
<evidence type="ECO:0000256" key="1">
    <source>
        <dbReference type="ARBA" id="ARBA00022737"/>
    </source>
</evidence>
<dbReference type="Pfam" id="PF00023">
    <property type="entry name" value="Ank"/>
    <property type="match status" value="1"/>
</dbReference>
<dbReference type="PANTHER" id="PTHR10039:SF15">
    <property type="entry name" value="NACHT DOMAIN-CONTAINING PROTEIN"/>
    <property type="match status" value="1"/>
</dbReference>
<dbReference type="PROSITE" id="PS50088">
    <property type="entry name" value="ANK_REPEAT"/>
    <property type="match status" value="4"/>
</dbReference>
<evidence type="ECO:0000313" key="5">
    <source>
        <dbReference type="Proteomes" id="UP000253153"/>
    </source>
</evidence>
<evidence type="ECO:0000259" key="3">
    <source>
        <dbReference type="Pfam" id="PF24883"/>
    </source>
</evidence>
<dbReference type="GeneID" id="41992290"/>
<dbReference type="InterPro" id="IPR002110">
    <property type="entry name" value="Ankyrin_rpt"/>
</dbReference>
<dbReference type="SMART" id="SM00248">
    <property type="entry name" value="ANK"/>
    <property type="match status" value="9"/>
</dbReference>
<dbReference type="Gene3D" id="3.40.50.300">
    <property type="entry name" value="P-loop containing nucleotide triphosphate hydrolases"/>
    <property type="match status" value="1"/>
</dbReference>
<dbReference type="OrthoDB" id="194358at2759"/>
<name>A0A366S6T0_9HYPO</name>
<dbReference type="PROSITE" id="PS50297">
    <property type="entry name" value="ANK_REP_REGION"/>
    <property type="match status" value="2"/>
</dbReference>
<dbReference type="EMBL" id="QKXC01000058">
    <property type="protein sequence ID" value="RBR24355.1"/>
    <property type="molecule type" value="Genomic_DNA"/>
</dbReference>
<organism evidence="4 5">
    <name type="scientific">Fusarium coffeatum</name>
    <dbReference type="NCBI Taxonomy" id="231269"/>
    <lineage>
        <taxon>Eukaryota</taxon>
        <taxon>Fungi</taxon>
        <taxon>Dikarya</taxon>
        <taxon>Ascomycota</taxon>
        <taxon>Pezizomycotina</taxon>
        <taxon>Sordariomycetes</taxon>
        <taxon>Hypocreomycetidae</taxon>
        <taxon>Hypocreales</taxon>
        <taxon>Nectriaceae</taxon>
        <taxon>Fusarium</taxon>
        <taxon>Fusarium incarnatum-equiseti species complex</taxon>
    </lineage>
</organism>
<protein>
    <recommendedName>
        <fullName evidence="3">Nephrocystin 3-like N-terminal domain-containing protein</fullName>
    </recommendedName>
</protein>
<keyword evidence="5" id="KW-1185">Reference proteome</keyword>
<dbReference type="RefSeq" id="XP_031018946.1">
    <property type="nucleotide sequence ID" value="XM_031156994.1"/>
</dbReference>
<dbReference type="Gene3D" id="1.25.40.20">
    <property type="entry name" value="Ankyrin repeat-containing domain"/>
    <property type="match status" value="3"/>
</dbReference>
<dbReference type="InterPro" id="IPR036770">
    <property type="entry name" value="Ankyrin_rpt-contain_sf"/>
</dbReference>
<comment type="caution">
    <text evidence="4">The sequence shown here is derived from an EMBL/GenBank/DDBJ whole genome shotgun (WGS) entry which is preliminary data.</text>
</comment>
<feature type="repeat" description="ANK" evidence="2">
    <location>
        <begin position="965"/>
        <end position="997"/>
    </location>
</feature>
<feature type="repeat" description="ANK" evidence="2">
    <location>
        <begin position="720"/>
        <end position="752"/>
    </location>
</feature>
<accession>A0A366S6T0</accession>
<reference evidence="4 5" key="1">
    <citation type="submission" date="2018-06" db="EMBL/GenBank/DDBJ databases">
        <title>Fusarium incarnatum-equiseti species complex species 28.</title>
        <authorList>
            <person name="Gardiner D.M."/>
        </authorList>
    </citation>
    <scope>NUCLEOTIDE SEQUENCE [LARGE SCALE GENOMIC DNA]</scope>
    <source>
        <strain evidence="4 5">FIESC_28</strain>
    </source>
</reference>
<dbReference type="Pfam" id="PF12796">
    <property type="entry name" value="Ank_2"/>
    <property type="match status" value="2"/>
</dbReference>